<keyword evidence="3" id="KW-1185">Reference proteome</keyword>
<gene>
    <name evidence="2" type="ORF">VZT92_001926</name>
</gene>
<protein>
    <recommendedName>
        <fullName evidence="4">Prolactin receptor</fullName>
    </recommendedName>
</protein>
<feature type="region of interest" description="Disordered" evidence="1">
    <location>
        <begin position="1"/>
        <end position="53"/>
    </location>
</feature>
<organism evidence="2 3">
    <name type="scientific">Zoarces viviparus</name>
    <name type="common">Viviparous eelpout</name>
    <name type="synonym">Blennius viviparus</name>
    <dbReference type="NCBI Taxonomy" id="48416"/>
    <lineage>
        <taxon>Eukaryota</taxon>
        <taxon>Metazoa</taxon>
        <taxon>Chordata</taxon>
        <taxon>Craniata</taxon>
        <taxon>Vertebrata</taxon>
        <taxon>Euteleostomi</taxon>
        <taxon>Actinopterygii</taxon>
        <taxon>Neopterygii</taxon>
        <taxon>Teleostei</taxon>
        <taxon>Neoteleostei</taxon>
        <taxon>Acanthomorphata</taxon>
        <taxon>Eupercaria</taxon>
        <taxon>Perciformes</taxon>
        <taxon>Cottioidei</taxon>
        <taxon>Zoarcales</taxon>
        <taxon>Zoarcidae</taxon>
        <taxon>Zoarcinae</taxon>
        <taxon>Zoarces</taxon>
    </lineage>
</organism>
<sequence length="100" mass="11106">MNQCTEDREEAVPPSKTSRTKAQRTHQRPESPEPGPEPSCVSLKSDASMESPLDFIKSSDGRVQQHRPDCPEASCLSFKSNQSKQHLIELKGQPPCADQM</sequence>
<reference evidence="2 3" key="1">
    <citation type="journal article" date="2024" name="Genome Biol. Evol.">
        <title>Chromosome-level genome assembly of the viviparous eelpout Zoarces viviparus.</title>
        <authorList>
            <person name="Fuhrmann N."/>
            <person name="Brasseur M.V."/>
            <person name="Bakowski C.E."/>
            <person name="Podsiadlowski L."/>
            <person name="Prost S."/>
            <person name="Krehenwinkel H."/>
            <person name="Mayer C."/>
        </authorList>
    </citation>
    <scope>NUCLEOTIDE SEQUENCE [LARGE SCALE GENOMIC DNA]</scope>
    <source>
        <strain evidence="2">NO-MEL_2022_Ind0_liver</strain>
    </source>
</reference>
<evidence type="ECO:0000313" key="2">
    <source>
        <dbReference type="EMBL" id="KAK9541913.1"/>
    </source>
</evidence>
<dbReference type="AlphaFoldDB" id="A0AAW1G5F3"/>
<accession>A0AAW1G5F3</accession>
<evidence type="ECO:0000313" key="3">
    <source>
        <dbReference type="Proteomes" id="UP001488805"/>
    </source>
</evidence>
<comment type="caution">
    <text evidence="2">The sequence shown here is derived from an EMBL/GenBank/DDBJ whole genome shotgun (WGS) entry which is preliminary data.</text>
</comment>
<dbReference type="EMBL" id="JBCEZU010000002">
    <property type="protein sequence ID" value="KAK9541913.1"/>
    <property type="molecule type" value="Genomic_DNA"/>
</dbReference>
<proteinExistence type="predicted"/>
<dbReference type="Proteomes" id="UP001488805">
    <property type="component" value="Unassembled WGS sequence"/>
</dbReference>
<evidence type="ECO:0000256" key="1">
    <source>
        <dbReference type="SAM" id="MobiDB-lite"/>
    </source>
</evidence>
<evidence type="ECO:0008006" key="4">
    <source>
        <dbReference type="Google" id="ProtNLM"/>
    </source>
</evidence>
<name>A0AAW1G5F3_ZOAVI</name>